<keyword evidence="1" id="KW-0472">Membrane</keyword>
<protein>
    <recommendedName>
        <fullName evidence="4">DUF1566 domain-containing protein</fullName>
    </recommendedName>
</protein>
<dbReference type="OrthoDB" id="9793251at2"/>
<dbReference type="AlphaFoldDB" id="A0A1I1S0P5"/>
<gene>
    <name evidence="2" type="ORF">SAMN04487987_11255</name>
</gene>
<keyword evidence="3" id="KW-1185">Reference proteome</keyword>
<accession>A0A1I1S0P5</accession>
<name>A0A1I1S0P5_9FLAO</name>
<sequence>MDNVISFFETFTLKEIIITVIGILVSWMVSRYFFYKKKPSKIEDTKRFKETDFGNNRNITKEHDPIDLKSKYFGTWTIYGNGTVKDNTNYITWIRAPWGTIWNGSEFIGDPNQLTWTEASDLFGKGIYVKNPFPTLTLEQRPTIFKKNYTLGNCKVSFANAETWRLPTAAEADTLKFFVPDHLDIDEYKRHQEEAKTLKAQLFPFLTTLSKQSNKYYRLWTADLADLQYAWSFQETTLDDTKMDTPCLVLLVKNN</sequence>
<reference evidence="3" key="1">
    <citation type="submission" date="2016-10" db="EMBL/GenBank/DDBJ databases">
        <authorList>
            <person name="Varghese N."/>
            <person name="Submissions S."/>
        </authorList>
    </citation>
    <scope>NUCLEOTIDE SEQUENCE [LARGE SCALE GENOMIC DNA]</scope>
    <source>
        <strain evidence="3">DSM 25730</strain>
    </source>
</reference>
<keyword evidence="1" id="KW-1133">Transmembrane helix</keyword>
<evidence type="ECO:0008006" key="4">
    <source>
        <dbReference type="Google" id="ProtNLM"/>
    </source>
</evidence>
<evidence type="ECO:0000313" key="3">
    <source>
        <dbReference type="Proteomes" id="UP000199439"/>
    </source>
</evidence>
<proteinExistence type="predicted"/>
<dbReference type="RefSeq" id="WP_139205273.1">
    <property type="nucleotide sequence ID" value="NZ_FOMI01000012.1"/>
</dbReference>
<organism evidence="2 3">
    <name type="scientific">Algibacter pectinivorans</name>
    <dbReference type="NCBI Taxonomy" id="870482"/>
    <lineage>
        <taxon>Bacteria</taxon>
        <taxon>Pseudomonadati</taxon>
        <taxon>Bacteroidota</taxon>
        <taxon>Flavobacteriia</taxon>
        <taxon>Flavobacteriales</taxon>
        <taxon>Flavobacteriaceae</taxon>
        <taxon>Algibacter</taxon>
    </lineage>
</organism>
<evidence type="ECO:0000313" key="2">
    <source>
        <dbReference type="EMBL" id="SFD39882.1"/>
    </source>
</evidence>
<keyword evidence="1" id="KW-0812">Transmembrane</keyword>
<dbReference type="EMBL" id="FOMI01000012">
    <property type="protein sequence ID" value="SFD39882.1"/>
    <property type="molecule type" value="Genomic_DNA"/>
</dbReference>
<dbReference type="Proteomes" id="UP000199439">
    <property type="component" value="Unassembled WGS sequence"/>
</dbReference>
<feature type="transmembrane region" description="Helical" evidence="1">
    <location>
        <begin position="16"/>
        <end position="34"/>
    </location>
</feature>
<evidence type="ECO:0000256" key="1">
    <source>
        <dbReference type="SAM" id="Phobius"/>
    </source>
</evidence>